<organism evidence="1 2">
    <name type="scientific">Owenia fusiformis</name>
    <name type="common">Polychaete worm</name>
    <dbReference type="NCBI Taxonomy" id="6347"/>
    <lineage>
        <taxon>Eukaryota</taxon>
        <taxon>Metazoa</taxon>
        <taxon>Spiralia</taxon>
        <taxon>Lophotrochozoa</taxon>
        <taxon>Annelida</taxon>
        <taxon>Polychaeta</taxon>
        <taxon>Sedentaria</taxon>
        <taxon>Canalipalpata</taxon>
        <taxon>Sabellida</taxon>
        <taxon>Oweniida</taxon>
        <taxon>Oweniidae</taxon>
        <taxon>Owenia</taxon>
    </lineage>
</organism>
<reference evidence="1" key="1">
    <citation type="submission" date="2022-03" db="EMBL/GenBank/DDBJ databases">
        <authorList>
            <person name="Martin C."/>
        </authorList>
    </citation>
    <scope>NUCLEOTIDE SEQUENCE</scope>
</reference>
<keyword evidence="2" id="KW-1185">Reference proteome</keyword>
<gene>
    <name evidence="1" type="ORF">OFUS_LOCUS15602</name>
</gene>
<dbReference type="EMBL" id="CAIIXF020000007">
    <property type="protein sequence ID" value="CAH1790390.1"/>
    <property type="molecule type" value="Genomic_DNA"/>
</dbReference>
<evidence type="ECO:0000313" key="1">
    <source>
        <dbReference type="EMBL" id="CAH1790390.1"/>
    </source>
</evidence>
<protein>
    <submittedName>
        <fullName evidence="1">Uncharacterized protein</fullName>
    </submittedName>
</protein>
<feature type="non-terminal residue" evidence="1">
    <location>
        <position position="132"/>
    </location>
</feature>
<feature type="non-terminal residue" evidence="1">
    <location>
        <position position="1"/>
    </location>
</feature>
<proteinExistence type="predicted"/>
<sequence length="132" mass="15047">VITCDLTEGMHSNFITNIELDTTDNFAGTIPPVENLRNESESFTAKLKNKGGNFTITLPFDVIEQVLIAELTIEEPENVESVKITIPQEDGDDEIYVVRAYNYIRDECHLKLYVHSHFSGNVMNFLHIPKIY</sequence>
<accession>A0A8J1YAI9</accession>
<comment type="caution">
    <text evidence="1">The sequence shown here is derived from an EMBL/GenBank/DDBJ whole genome shotgun (WGS) entry which is preliminary data.</text>
</comment>
<evidence type="ECO:0000313" key="2">
    <source>
        <dbReference type="Proteomes" id="UP000749559"/>
    </source>
</evidence>
<dbReference type="AlphaFoldDB" id="A0A8J1YAI9"/>
<name>A0A8J1YAI9_OWEFU</name>
<dbReference type="Proteomes" id="UP000749559">
    <property type="component" value="Unassembled WGS sequence"/>
</dbReference>